<protein>
    <submittedName>
        <fullName evidence="2">DUF2842 domain-containing protein</fullName>
    </submittedName>
</protein>
<evidence type="ECO:0000256" key="1">
    <source>
        <dbReference type="SAM" id="Phobius"/>
    </source>
</evidence>
<evidence type="ECO:0000313" key="2">
    <source>
        <dbReference type="EMBL" id="MXO93363.1"/>
    </source>
</evidence>
<dbReference type="RefSeq" id="WP_131452643.1">
    <property type="nucleotide sequence ID" value="NZ_BMJK01000001.1"/>
</dbReference>
<reference evidence="2 3" key="1">
    <citation type="submission" date="2019-12" db="EMBL/GenBank/DDBJ databases">
        <title>Genomic-based taxomic classification of the family Erythrobacteraceae.</title>
        <authorList>
            <person name="Xu L."/>
        </authorList>
    </citation>
    <scope>NUCLEOTIDE SEQUENCE [LARGE SCALE GENOMIC DNA]</scope>
    <source>
        <strain evidence="2 3">RC4-10-4</strain>
    </source>
</reference>
<dbReference type="AlphaFoldDB" id="A0A844ZYX1"/>
<gene>
    <name evidence="2" type="ORF">GRI62_07055</name>
</gene>
<name>A0A844ZYX1_9SPHN</name>
<evidence type="ECO:0000313" key="3">
    <source>
        <dbReference type="Proteomes" id="UP000460626"/>
    </source>
</evidence>
<keyword evidence="1" id="KW-0812">Transmembrane</keyword>
<accession>A0A844ZYX1</accession>
<organism evidence="2 3">
    <name type="scientific">Aurantiacibacter arachoides</name>
    <dbReference type="NCBI Taxonomy" id="1850444"/>
    <lineage>
        <taxon>Bacteria</taxon>
        <taxon>Pseudomonadati</taxon>
        <taxon>Pseudomonadota</taxon>
        <taxon>Alphaproteobacteria</taxon>
        <taxon>Sphingomonadales</taxon>
        <taxon>Erythrobacteraceae</taxon>
        <taxon>Aurantiacibacter</taxon>
    </lineage>
</organism>
<keyword evidence="3" id="KW-1185">Reference proteome</keyword>
<dbReference type="OrthoDB" id="7510023at2"/>
<feature type="transmembrane region" description="Helical" evidence="1">
    <location>
        <begin position="38"/>
        <end position="56"/>
    </location>
</feature>
<keyword evidence="1" id="KW-0472">Membrane</keyword>
<dbReference type="Proteomes" id="UP000460626">
    <property type="component" value="Unassembled WGS sequence"/>
</dbReference>
<sequence>MRTEPTWRIPVGVLGLLAGLLVYTGLVALVAPPLIGEWPALAQGVVYLALGLIWLLPLRRFLIWMETGRWG</sequence>
<keyword evidence="1" id="KW-1133">Transmembrane helix</keyword>
<proteinExistence type="predicted"/>
<feature type="transmembrane region" description="Helical" evidence="1">
    <location>
        <begin position="12"/>
        <end position="32"/>
    </location>
</feature>
<dbReference type="InterPro" id="IPR021265">
    <property type="entry name" value="DUF2842"/>
</dbReference>
<comment type="caution">
    <text evidence="2">The sequence shown here is derived from an EMBL/GenBank/DDBJ whole genome shotgun (WGS) entry which is preliminary data.</text>
</comment>
<dbReference type="EMBL" id="WTYH01000001">
    <property type="protein sequence ID" value="MXO93363.1"/>
    <property type="molecule type" value="Genomic_DNA"/>
</dbReference>
<dbReference type="Pfam" id="PF11003">
    <property type="entry name" value="DUF2842"/>
    <property type="match status" value="1"/>
</dbReference>